<proteinExistence type="predicted"/>
<organism evidence="1 2">
    <name type="scientific">Antarcticirhabdus aurantiaca</name>
    <dbReference type="NCBI Taxonomy" id="2606717"/>
    <lineage>
        <taxon>Bacteria</taxon>
        <taxon>Pseudomonadati</taxon>
        <taxon>Pseudomonadota</taxon>
        <taxon>Alphaproteobacteria</taxon>
        <taxon>Hyphomicrobiales</taxon>
        <taxon>Aurantimonadaceae</taxon>
        <taxon>Antarcticirhabdus</taxon>
    </lineage>
</organism>
<reference evidence="1" key="1">
    <citation type="submission" date="2022-11" db="EMBL/GenBank/DDBJ databases">
        <title>beta-Carotene-producing bacterium, Jeongeuplla avenae sp. nov., alleviates the salt stress of Arabidopsis seedlings.</title>
        <authorList>
            <person name="Jiang L."/>
            <person name="Lee J."/>
        </authorList>
    </citation>
    <scope>NUCLEOTIDE SEQUENCE</scope>
    <source>
        <strain evidence="1">DY_R2A_6</strain>
    </source>
</reference>
<dbReference type="Proteomes" id="UP001163223">
    <property type="component" value="Chromosome"/>
</dbReference>
<evidence type="ECO:0000313" key="2">
    <source>
        <dbReference type="Proteomes" id="UP001163223"/>
    </source>
</evidence>
<keyword evidence="2" id="KW-1185">Reference proteome</keyword>
<sequence length="458" mass="46278">MSASDAAVARLDEAAEDGLAAGPRLWAFAAIAVATFIAVLDGAIANVALPPITQAFDIRPVDAIWIVNAYQLAVTVLLLPLAKLGEVVGYRRVYLGGLLVFTLASLACALSDSLPLLIASRALQGFGAAGIMSVNIALVRFIVPQALLGRSLGYVAMIVGVSSAAGPTIAGLILAVAPWQALFLLNLPLGALALAVGWRMLPRTRGAGGRFDVLGALLSAATFGLLISGINGLGHAEGSGLALAQIAAGVVVGLVFVRSQLTLPAPLLPVDLLKLPVIALSAVTSILSFGAQAIAFVCLPFLFHDTLGRSATETGFLITPWPVATAIAAVVSGRLADRLAAGKLAATGLALFSAGLLALALLPANPSDADIVWRLVLAGTGFGLFQTPNNKLLIGSAPRERSGGAAGVQSTARLLGQSGGTALLAVVFGLVADSPATFALVLAAILAGLGVVPSALRR</sequence>
<protein>
    <submittedName>
        <fullName evidence="1">MFS transporter</fullName>
    </submittedName>
</protein>
<dbReference type="EMBL" id="CP113520">
    <property type="protein sequence ID" value="WAJ28763.1"/>
    <property type="molecule type" value="Genomic_DNA"/>
</dbReference>
<name>A0ACD4NPL7_9HYPH</name>
<accession>A0ACD4NPL7</accession>
<evidence type="ECO:0000313" key="1">
    <source>
        <dbReference type="EMBL" id="WAJ28763.1"/>
    </source>
</evidence>
<gene>
    <name evidence="1" type="ORF">OXU80_00465</name>
</gene>